<sequence length="138" mass="15678">FGELFRWWPAQILFPHEIPENIRNLSHVRGEFAVKFFGSHDHYWVNRGRVFIYQVGESGKTTFTRVYQDLNPDLSLADQSLDHLAVLNLVFTNPDTGSKSRAKSSMDAVYDLAVVEALEAQKVLEAAKATREAEPRQG</sequence>
<name>A0ABN7NYB6_TIMPD</name>
<organism evidence="2 3">
    <name type="scientific">Timema podura</name>
    <name type="common">Walking stick</name>
    <dbReference type="NCBI Taxonomy" id="61482"/>
    <lineage>
        <taxon>Eukaryota</taxon>
        <taxon>Metazoa</taxon>
        <taxon>Ecdysozoa</taxon>
        <taxon>Arthropoda</taxon>
        <taxon>Hexapoda</taxon>
        <taxon>Insecta</taxon>
        <taxon>Pterygota</taxon>
        <taxon>Neoptera</taxon>
        <taxon>Polyneoptera</taxon>
        <taxon>Phasmatodea</taxon>
        <taxon>Timematodea</taxon>
        <taxon>Timematoidea</taxon>
        <taxon>Timematidae</taxon>
        <taxon>Timema</taxon>
    </lineage>
</organism>
<dbReference type="CDD" id="cd05838">
    <property type="entry name" value="PWWP_NSD_rpt2"/>
    <property type="match status" value="1"/>
</dbReference>
<feature type="non-terminal residue" evidence="2">
    <location>
        <position position="138"/>
    </location>
</feature>
<gene>
    <name evidence="2" type="ORF">TPAB3V08_LOCUS6498</name>
</gene>
<keyword evidence="3" id="KW-1185">Reference proteome</keyword>
<dbReference type="Proteomes" id="UP001153148">
    <property type="component" value="Unassembled WGS sequence"/>
</dbReference>
<dbReference type="SMART" id="SM00293">
    <property type="entry name" value="PWWP"/>
    <property type="match status" value="1"/>
</dbReference>
<accession>A0ABN7NYB6</accession>
<proteinExistence type="predicted"/>
<evidence type="ECO:0000313" key="3">
    <source>
        <dbReference type="Proteomes" id="UP001153148"/>
    </source>
</evidence>
<dbReference type="Pfam" id="PF00855">
    <property type="entry name" value="PWWP"/>
    <property type="match status" value="1"/>
</dbReference>
<dbReference type="PROSITE" id="PS50812">
    <property type="entry name" value="PWWP"/>
    <property type="match status" value="1"/>
</dbReference>
<feature type="non-terminal residue" evidence="2">
    <location>
        <position position="1"/>
    </location>
</feature>
<protein>
    <recommendedName>
        <fullName evidence="1">PWWP domain-containing protein</fullName>
    </recommendedName>
</protein>
<dbReference type="InterPro" id="IPR000313">
    <property type="entry name" value="PWWP_dom"/>
</dbReference>
<evidence type="ECO:0000313" key="2">
    <source>
        <dbReference type="EMBL" id="CAG2059536.1"/>
    </source>
</evidence>
<dbReference type="EMBL" id="CAJPIN010009834">
    <property type="protein sequence ID" value="CAG2059536.1"/>
    <property type="molecule type" value="Genomic_DNA"/>
</dbReference>
<dbReference type="SUPFAM" id="SSF63748">
    <property type="entry name" value="Tudor/PWWP/MBT"/>
    <property type="match status" value="1"/>
</dbReference>
<comment type="caution">
    <text evidence="2">The sequence shown here is derived from an EMBL/GenBank/DDBJ whole genome shotgun (WGS) entry which is preliminary data.</text>
</comment>
<reference evidence="2" key="1">
    <citation type="submission" date="2021-03" db="EMBL/GenBank/DDBJ databases">
        <authorList>
            <person name="Tran Van P."/>
        </authorList>
    </citation>
    <scope>NUCLEOTIDE SEQUENCE</scope>
</reference>
<evidence type="ECO:0000259" key="1">
    <source>
        <dbReference type="PROSITE" id="PS50812"/>
    </source>
</evidence>
<feature type="domain" description="PWWP" evidence="1">
    <location>
        <begin position="5"/>
        <end position="56"/>
    </location>
</feature>
<dbReference type="Gene3D" id="2.30.30.140">
    <property type="match status" value="1"/>
</dbReference>